<evidence type="ECO:0000313" key="1">
    <source>
        <dbReference type="EMBL" id="KJH69774.1"/>
    </source>
</evidence>
<reference evidence="1 2" key="1">
    <citation type="submission" date="2015-02" db="EMBL/GenBank/DDBJ databases">
        <title>Draft genome of a novel marine cyanobacterium (Chroococcales) isolated from South Atlantic Ocean.</title>
        <authorList>
            <person name="Rigonato J."/>
            <person name="Alvarenga D.O."/>
            <person name="Branco L.H."/>
            <person name="Varani A.M."/>
            <person name="Brandini F.P."/>
            <person name="Fiore M.F."/>
        </authorList>
    </citation>
    <scope>NUCLEOTIDE SEQUENCE [LARGE SCALE GENOMIC DNA]</scope>
    <source>
        <strain evidence="1 2">CENA595</strain>
    </source>
</reference>
<dbReference type="AlphaFoldDB" id="A0A0D8ZMV5"/>
<dbReference type="EMBL" id="JYON01000034">
    <property type="protein sequence ID" value="KJH69774.1"/>
    <property type="molecule type" value="Genomic_DNA"/>
</dbReference>
<evidence type="ECO:0000313" key="2">
    <source>
        <dbReference type="Proteomes" id="UP000032452"/>
    </source>
</evidence>
<proteinExistence type="predicted"/>
<protein>
    <submittedName>
        <fullName evidence="1">Uncharacterized protein</fullName>
    </submittedName>
</protein>
<dbReference type="InterPro" id="IPR049799">
    <property type="entry name" value="SitI3-like"/>
</dbReference>
<gene>
    <name evidence="1" type="ORF">UH38_21915</name>
</gene>
<organism evidence="1 2">
    <name type="scientific">Aliterella atlantica CENA595</name>
    <dbReference type="NCBI Taxonomy" id="1618023"/>
    <lineage>
        <taxon>Bacteria</taxon>
        <taxon>Bacillati</taxon>
        <taxon>Cyanobacteriota</taxon>
        <taxon>Cyanophyceae</taxon>
        <taxon>Chroococcidiopsidales</taxon>
        <taxon>Aliterellaceae</taxon>
        <taxon>Aliterella</taxon>
    </lineage>
</organism>
<comment type="caution">
    <text evidence="1">The sequence shown here is derived from an EMBL/GenBank/DDBJ whole genome shotgun (WGS) entry which is preliminary data.</text>
</comment>
<name>A0A0D8ZMV5_9CYAN</name>
<dbReference type="RefSeq" id="WP_045056824.1">
    <property type="nucleotide sequence ID" value="NZ_CAWMDP010000031.1"/>
</dbReference>
<dbReference type="Proteomes" id="UP000032452">
    <property type="component" value="Unassembled WGS sequence"/>
</dbReference>
<accession>A0A0D8ZMV5</accession>
<dbReference type="NCBIfam" id="NF040657">
    <property type="entry name" value="immun_SitI3"/>
    <property type="match status" value="1"/>
</dbReference>
<keyword evidence="2" id="KW-1185">Reference proteome</keyword>
<dbReference type="OrthoDB" id="1608521at2"/>
<sequence>MTSEHIKLSQPTTSETLKLYDLHLSSSKFHTIPDFTGLTEKVPANIQATWYNLTQTIEQKLIPGFMGLNLPADLAAELLERIEIAGGRGLVIPNTYRQPKVTKEMAYPIAEQEIVSKQALLFPNYNFEPTKLFREDIMWWDFRALSPELSEVSHIPGGVIARVDKLDGHIWTAAEQVYLYAEEEYYLESSTTLEPMEALKLAATQFGLEWSTDHKHNNIPCLKAAALVIGATVVKSPSQTFIQKKYGFRPTVRMWFRLNRYKKGYEAAEPLMMQVVALVLQHDPGDAVLLFDEGNLSVLLQRISGQLNIDAKLSSWIGSELS</sequence>